<proteinExistence type="predicted"/>
<sequence length="62" mass="6965">MSGRPGAQPRHNFVVLGVDIVVVLIQNVRVFHIGRGTFQAVQAKQTQAENVFTDRRFVFVRG</sequence>
<organism evidence="1 2">
    <name type="scientific">Leclercia adecarboxylata</name>
    <dbReference type="NCBI Taxonomy" id="83655"/>
    <lineage>
        <taxon>Bacteria</taxon>
        <taxon>Pseudomonadati</taxon>
        <taxon>Pseudomonadota</taxon>
        <taxon>Gammaproteobacteria</taxon>
        <taxon>Enterobacterales</taxon>
        <taxon>Enterobacteriaceae</taxon>
        <taxon>Leclercia</taxon>
    </lineage>
</organism>
<dbReference type="Proteomes" id="UP000310719">
    <property type="component" value="Chromosome"/>
</dbReference>
<reference evidence="1 2" key="1">
    <citation type="submission" date="2019-05" db="EMBL/GenBank/DDBJ databases">
        <authorList>
            <consortium name="Pathogen Informatics"/>
        </authorList>
    </citation>
    <scope>NUCLEOTIDE SEQUENCE [LARGE SCALE GENOMIC DNA]</scope>
    <source>
        <strain evidence="1 2">NCTC13032</strain>
    </source>
</reference>
<name>A0A4V6JIQ3_9ENTR</name>
<dbReference type="AlphaFoldDB" id="A0A4V6JIQ3"/>
<evidence type="ECO:0000313" key="1">
    <source>
        <dbReference type="EMBL" id="VTP65963.1"/>
    </source>
</evidence>
<accession>A0A4V6JIQ3</accession>
<evidence type="ECO:0000313" key="2">
    <source>
        <dbReference type="Proteomes" id="UP000310719"/>
    </source>
</evidence>
<dbReference type="EMBL" id="LR590464">
    <property type="protein sequence ID" value="VTP65963.1"/>
    <property type="molecule type" value="Genomic_DNA"/>
</dbReference>
<gene>
    <name evidence="1" type="ORF">NCTC13032_02291</name>
</gene>
<protein>
    <submittedName>
        <fullName evidence="1">Uncharacterized protein</fullName>
    </submittedName>
</protein>